<keyword evidence="1" id="KW-0732">Signal</keyword>
<dbReference type="InterPro" id="IPR022753">
    <property type="entry name" value="T4SS_pilus_biogen_PilP"/>
</dbReference>
<organism evidence="2 3">
    <name type="scientific">Herbaspirillum seropedicae (strain SmR1)</name>
    <dbReference type="NCBI Taxonomy" id="757424"/>
    <lineage>
        <taxon>Bacteria</taxon>
        <taxon>Pseudomonadati</taxon>
        <taxon>Pseudomonadota</taxon>
        <taxon>Betaproteobacteria</taxon>
        <taxon>Burkholderiales</taxon>
        <taxon>Oxalobacteraceae</taxon>
        <taxon>Herbaspirillum</taxon>
    </lineage>
</organism>
<dbReference type="OrthoDB" id="6464558at2"/>
<feature type="chain" id="PRO_5003115757" evidence="1">
    <location>
        <begin position="27"/>
        <end position="169"/>
    </location>
</feature>
<gene>
    <name evidence="2" type="primary">pilP</name>
    <name evidence="2" type="ordered locus">Hsero_0809</name>
</gene>
<evidence type="ECO:0000313" key="2">
    <source>
        <dbReference type="EMBL" id="ADJ62328.1"/>
    </source>
</evidence>
<dbReference type="HOGENOM" id="CLU_1576345_0_0_4"/>
<proteinExistence type="predicted"/>
<dbReference type="NCBIfam" id="TIGR03021">
    <property type="entry name" value="pilP_fam"/>
    <property type="match status" value="1"/>
</dbReference>
<dbReference type="RefSeq" id="WP_013232845.1">
    <property type="nucleotide sequence ID" value="NC_014323.1"/>
</dbReference>
<keyword evidence="3" id="KW-1185">Reference proteome</keyword>
<dbReference type="EMBL" id="CP002039">
    <property type="protein sequence ID" value="ADJ62328.1"/>
    <property type="molecule type" value="Genomic_DNA"/>
</dbReference>
<dbReference type="Proteomes" id="UP000000329">
    <property type="component" value="Chromosome"/>
</dbReference>
<dbReference type="PROSITE" id="PS51257">
    <property type="entry name" value="PROKAR_LIPOPROTEIN"/>
    <property type="match status" value="1"/>
</dbReference>
<dbReference type="STRING" id="757424.Hsero_0809"/>
<evidence type="ECO:0000256" key="1">
    <source>
        <dbReference type="SAM" id="SignalP"/>
    </source>
</evidence>
<reference evidence="2 3" key="1">
    <citation type="submission" date="2010-04" db="EMBL/GenBank/DDBJ databases">
        <title>The genome of Herbaspirillum seropedicae SmR1, an endophytic, nitrogen-fixing, plant-growth promoting beta-Proteobacteria.</title>
        <authorList>
            <person name="Pedrosa F.O."/>
            <person name="Monteiro R.A."/>
            <person name="Wassem R."/>
            <person name="Cruz L.M."/>
            <person name="Ayub R.A."/>
            <person name="Colauto N.B."/>
            <person name="Fernandez M.A."/>
            <person name="Fungaro M.H.P."/>
            <person name="Grisard E.C."/>
            <person name="Hungria M."/>
            <person name="Madeira H.M.F."/>
            <person name="Nodari R.O."/>
            <person name="Osaku C.A."/>
            <person name="Petzl-Erler M.L."/>
            <person name="Terenzi H."/>
            <person name="Vieira L.G.E."/>
            <person name="Almeida M.I.M."/>
            <person name="Alves L.R."/>
            <person name="Arantes O.M.N."/>
            <person name="Balsanelli E."/>
            <person name="Barcellos F.G."/>
            <person name="Baura V.A."/>
            <person name="Binde D.R."/>
            <person name="Campo R.J."/>
            <person name="Chubatsu L.S."/>
            <person name="Chueire L.M.O."/>
            <person name="Ciferri R.R."/>
            <person name="Correa L.C."/>
            <person name="da Conceicao Silva J.L."/>
            <person name="Dabul A.N.G."/>
            <person name="Dambros B.P."/>
            <person name="Faoro H."/>
            <person name="Favetti A."/>
            <person name="Friedermann G."/>
            <person name="Furlaneto M.C."/>
            <person name="Gasques L.S."/>
            <person name="Gimenes C.C.T."/>
            <person name="Gioppo N.M.R."/>
            <person name="Glienke-Blanco C."/>
            <person name="Godoy L.P."/>
            <person name="Guerra M.P."/>
            <person name="Karp S."/>
            <person name="Kava-Cordeiro V."/>
            <person name="Margarido V.P."/>
            <person name="Mathioni S.M."/>
            <person name="Menck-Soares M.A."/>
            <person name="Murace N.K."/>
            <person name="Nicolas M.F."/>
            <person name="Oliveira C.E.C."/>
            <person name="Pagnan N.A.B."/>
            <person name="Pamphile J.A."/>
            <person name="Patussi E.V."/>
            <person name="Pereira L.F.P."/>
            <person name="Pereira-Ferrari L."/>
            <person name="Pinto F.G.S."/>
            <person name="Precoma C."/>
            <person name="Prioli A.J."/>
            <person name="Prioli S.M.A.P."/>
            <person name="Raittz R.T."/>
            <person name="Ramos H.J.O."/>
            <person name="Ribeiro E.M.S.F."/>
            <person name="Rigo L.U."/>
            <person name="Rocha C.L.M.S.C."/>
            <person name="Rocha S.N."/>
            <person name="Santos K."/>
            <person name="Satori D."/>
            <person name="Silva A.G."/>
            <person name="Simao R.C.G."/>
            <person name="Soares M.A.M."/>
            <person name="Souza E.M."/>
            <person name="Steffens M.B.R."/>
            <person name="Steindel M."/>
            <person name="Tadra-Sfeir M.Z."/>
            <person name="Takahashi E.K."/>
            <person name="Torres R.A."/>
            <person name="Valle J.S."/>
            <person name="Vernal J.I."/>
            <person name="Vilas-Boas L.A."/>
            <person name="Watanabe M.A.E."/>
            <person name="Weiss V.A."/>
            <person name="Yates M.A."/>
            <person name="Souza E.M."/>
        </authorList>
    </citation>
    <scope>NUCLEOTIDE SEQUENCE [LARGE SCALE GENOMIC DNA]</scope>
    <source>
        <strain evidence="2 3">SmR1</strain>
    </source>
</reference>
<sequence length="169" mass="17651">MQSKHFNAMVTVAMAALATGWASACAAETTSESLTRIEAETMVLKAREKQLEIQASIVGRQNEIAAKQSLTAAMTQAEVVGDPVVRAIEGIGGRMYATLQMSDGSVIDVQQGDTLPGGMKIVSIGQREVLAQSNGRRLRLSGYAPPSSSFNPSFPPAGMAGAALRGAAR</sequence>
<feature type="signal peptide" evidence="1">
    <location>
        <begin position="1"/>
        <end position="26"/>
    </location>
</feature>
<accession>D8IZZ1</accession>
<dbReference type="AlphaFoldDB" id="D8IZZ1"/>
<dbReference type="eggNOG" id="ENOG50339F9">
    <property type="taxonomic scope" value="Bacteria"/>
</dbReference>
<name>D8IZZ1_HERSS</name>
<evidence type="ECO:0000313" key="3">
    <source>
        <dbReference type="Proteomes" id="UP000000329"/>
    </source>
</evidence>
<dbReference type="KEGG" id="hse:Hsero_0809"/>
<protein>
    <submittedName>
        <fullName evidence="2">Type IV Tfp pilus assembly PilP protein</fullName>
    </submittedName>
</protein>
<dbReference type="GeneID" id="29393110"/>